<evidence type="ECO:0000259" key="3">
    <source>
        <dbReference type="Pfam" id="PF00889"/>
    </source>
</evidence>
<protein>
    <submittedName>
        <fullName evidence="4">Translation elongation factor Ts</fullName>
    </submittedName>
</protein>
<evidence type="ECO:0000256" key="1">
    <source>
        <dbReference type="ARBA" id="ARBA00022768"/>
    </source>
</evidence>
<evidence type="ECO:0000256" key="2">
    <source>
        <dbReference type="ARBA" id="ARBA00022917"/>
    </source>
</evidence>
<dbReference type="Gene3D" id="3.30.479.20">
    <property type="entry name" value="Elongation factor Ts, dimerisation domain"/>
    <property type="match status" value="1"/>
</dbReference>
<evidence type="ECO:0000313" key="4">
    <source>
        <dbReference type="EMBL" id="SFV59669.1"/>
    </source>
</evidence>
<organism evidence="4">
    <name type="scientific">hydrothermal vent metagenome</name>
    <dbReference type="NCBI Taxonomy" id="652676"/>
    <lineage>
        <taxon>unclassified sequences</taxon>
        <taxon>metagenomes</taxon>
        <taxon>ecological metagenomes</taxon>
    </lineage>
</organism>
<dbReference type="SUPFAM" id="SSF54713">
    <property type="entry name" value="Elongation factor Ts (EF-Ts), dimerisation domain"/>
    <property type="match status" value="1"/>
</dbReference>
<sequence length="79" mass="8661">MSQPKDIDALMATNLDSGSSIEETRKNLIAKIGENVSVRRFSSITENDGENIGSYQHGERIAVLVSLKGGEKKIKKKNN</sequence>
<name>A0A1W1C1I9_9ZZZZ</name>
<dbReference type="HAMAP" id="MF_00050">
    <property type="entry name" value="EF_Ts"/>
    <property type="match status" value="1"/>
</dbReference>
<dbReference type="AlphaFoldDB" id="A0A1W1C1I9"/>
<gene>
    <name evidence="4" type="ORF">MNB_SUP05-5-203</name>
</gene>
<accession>A0A1W1C1I9</accession>
<proteinExistence type="inferred from homology"/>
<dbReference type="InterPro" id="IPR001816">
    <property type="entry name" value="Transl_elong_EFTs/EF1B"/>
</dbReference>
<feature type="domain" description="Translation elongation factor EFTs/EF1B dimerisation" evidence="3">
    <location>
        <begin position="2"/>
        <end position="74"/>
    </location>
</feature>
<dbReference type="InterPro" id="IPR036402">
    <property type="entry name" value="EF-Ts_dimer_sf"/>
</dbReference>
<dbReference type="InterPro" id="IPR014039">
    <property type="entry name" value="Transl_elong_EFTs/EF1B_dimer"/>
</dbReference>
<reference evidence="4" key="1">
    <citation type="submission" date="2016-10" db="EMBL/GenBank/DDBJ databases">
        <authorList>
            <person name="de Groot N.N."/>
        </authorList>
    </citation>
    <scope>NUCLEOTIDE SEQUENCE</scope>
</reference>
<keyword evidence="2" id="KW-0648">Protein biosynthesis</keyword>
<dbReference type="GO" id="GO:0003746">
    <property type="term" value="F:translation elongation factor activity"/>
    <property type="evidence" value="ECO:0007669"/>
    <property type="project" value="UniProtKB-KW"/>
</dbReference>
<dbReference type="EMBL" id="FPHJ01000026">
    <property type="protein sequence ID" value="SFV59669.1"/>
    <property type="molecule type" value="Genomic_DNA"/>
</dbReference>
<dbReference type="Pfam" id="PF00889">
    <property type="entry name" value="EF_TS"/>
    <property type="match status" value="1"/>
</dbReference>
<keyword evidence="1 4" id="KW-0251">Elongation factor</keyword>